<evidence type="ECO:0000313" key="1">
    <source>
        <dbReference type="EMBL" id="KZD55752.1"/>
    </source>
</evidence>
<name>A0A164LF81_BACCE</name>
<sequence>MKKQILKEDFIEIYYNHLEALVCSYFGDNNDEGLIPYTEVYVWEFKEHSESLWYDINSLLFANIEVTEKIIDVLFLTKFTSCFGGRGIQDLTGFYRACGHITTDINNALRG</sequence>
<dbReference type="Proteomes" id="UP000076482">
    <property type="component" value="Unassembled WGS sequence"/>
</dbReference>
<comment type="caution">
    <text evidence="1">The sequence shown here is derived from an EMBL/GenBank/DDBJ whole genome shotgun (WGS) entry which is preliminary data.</text>
</comment>
<organism evidence="1 2">
    <name type="scientific">Bacillus cereus</name>
    <dbReference type="NCBI Taxonomy" id="1396"/>
    <lineage>
        <taxon>Bacteria</taxon>
        <taxon>Bacillati</taxon>
        <taxon>Bacillota</taxon>
        <taxon>Bacilli</taxon>
        <taxon>Bacillales</taxon>
        <taxon>Bacillaceae</taxon>
        <taxon>Bacillus</taxon>
        <taxon>Bacillus cereus group</taxon>
    </lineage>
</organism>
<gene>
    <name evidence="1" type="ORF">B4088_5497</name>
</gene>
<dbReference type="PATRIC" id="fig|1396.535.peg.6070"/>
<reference evidence="1 2" key="1">
    <citation type="submission" date="2015-09" db="EMBL/GenBank/DDBJ databases">
        <title>Bacillus cereus food isolates.</title>
        <authorList>
            <person name="Boekhorst J."/>
        </authorList>
    </citation>
    <scope>NUCLEOTIDE SEQUENCE [LARGE SCALE GENOMIC DNA]</scope>
    <source>
        <strain evidence="1 2">B4088</strain>
    </source>
</reference>
<dbReference type="AlphaFoldDB" id="A0A164LF81"/>
<accession>A0A164LF81</accession>
<evidence type="ECO:0000313" key="2">
    <source>
        <dbReference type="Proteomes" id="UP000076482"/>
    </source>
</evidence>
<dbReference type="EMBL" id="LJKE01000104">
    <property type="protein sequence ID" value="KZD55752.1"/>
    <property type="molecule type" value="Genomic_DNA"/>
</dbReference>
<proteinExistence type="predicted"/>
<dbReference type="RefSeq" id="WP_063263013.1">
    <property type="nucleotide sequence ID" value="NZ_LJKE01000104.1"/>
</dbReference>
<protein>
    <submittedName>
        <fullName evidence="1">Uncharacterized protein</fullName>
    </submittedName>
</protein>